<dbReference type="RefSeq" id="WP_101268112.1">
    <property type="nucleotide sequence ID" value="NZ_NWTK01000010.1"/>
</dbReference>
<dbReference type="Gene3D" id="2.40.30.130">
    <property type="match status" value="1"/>
</dbReference>
<comment type="caution">
    <text evidence="8">The sequence shown here is derived from an EMBL/GenBank/DDBJ whole genome shotgun (WGS) entry which is preliminary data.</text>
</comment>
<evidence type="ECO:0000256" key="4">
    <source>
        <dbReference type="ARBA" id="ARBA00022723"/>
    </source>
</evidence>
<dbReference type="Pfam" id="PF07973">
    <property type="entry name" value="tRNA_SAD"/>
    <property type="match status" value="1"/>
</dbReference>
<dbReference type="EMBL" id="NWTK01000010">
    <property type="protein sequence ID" value="PKR53057.1"/>
    <property type="molecule type" value="Genomic_DNA"/>
</dbReference>
<dbReference type="GO" id="GO:0046872">
    <property type="term" value="F:metal ion binding"/>
    <property type="evidence" value="ECO:0007669"/>
    <property type="project" value="UniProtKB-KW"/>
</dbReference>
<dbReference type="GO" id="GO:0005524">
    <property type="term" value="F:ATP binding"/>
    <property type="evidence" value="ECO:0007669"/>
    <property type="project" value="InterPro"/>
</dbReference>
<evidence type="ECO:0000256" key="3">
    <source>
        <dbReference type="ARBA" id="ARBA00017959"/>
    </source>
</evidence>
<evidence type="ECO:0000313" key="9">
    <source>
        <dbReference type="Proteomes" id="UP000233597"/>
    </source>
</evidence>
<dbReference type="InterPro" id="IPR051335">
    <property type="entry name" value="Alanyl-tRNA_Editing_Enzymes"/>
</dbReference>
<gene>
    <name evidence="8" type="ORF">COO20_15365</name>
</gene>
<sequence length="242" mass="27176">MTSLPLYDRNAYQRSCNARVSGYDETSLIFDQTVFYPLGGGQAGDSGTILTQTETFRVRDTVWTEDNRLKHILEQPLSPDQQRNIIGTNVELTLDWNRRYRIMQLHTALHVLDKIAPFRCTGAKIEAEKAHLDFDTEGEKLDSAIVDKLNDILQEQHEVQTHSIAQEDLNNTPELAQTIKLAPPVKNGFVRFIQIGSNGDVVDLQPCGGTHVKNTGEIGKIIVLKNKSRGVKNRRLVVGLED</sequence>
<dbReference type="GO" id="GO:0004813">
    <property type="term" value="F:alanine-tRNA ligase activity"/>
    <property type="evidence" value="ECO:0007669"/>
    <property type="project" value="InterPro"/>
</dbReference>
<dbReference type="SUPFAM" id="SSF50447">
    <property type="entry name" value="Translation proteins"/>
    <property type="match status" value="1"/>
</dbReference>
<dbReference type="InterPro" id="IPR018165">
    <property type="entry name" value="Ala-tRNA-synth_IIc_core"/>
</dbReference>
<evidence type="ECO:0000313" key="8">
    <source>
        <dbReference type="EMBL" id="PKR53057.1"/>
    </source>
</evidence>
<dbReference type="GO" id="GO:0006419">
    <property type="term" value="P:alanyl-tRNA aminoacylation"/>
    <property type="evidence" value="ECO:0007669"/>
    <property type="project" value="InterPro"/>
</dbReference>
<dbReference type="GO" id="GO:0002161">
    <property type="term" value="F:aminoacyl-tRNA deacylase activity"/>
    <property type="evidence" value="ECO:0007669"/>
    <property type="project" value="UniProtKB-ARBA"/>
</dbReference>
<dbReference type="OrthoDB" id="9812949at2"/>
<dbReference type="SMART" id="SM00863">
    <property type="entry name" value="tRNA_SAD"/>
    <property type="match status" value="1"/>
</dbReference>
<dbReference type="SUPFAM" id="SSF55186">
    <property type="entry name" value="ThrRS/AlaRS common domain"/>
    <property type="match status" value="1"/>
</dbReference>
<reference evidence="8 9" key="1">
    <citation type="submission" date="2017-09" db="EMBL/GenBank/DDBJ databases">
        <title>Biodiversity and function of Thalassospira species in the particle-attached aromatic-hydrocarbon-degrading consortia from the surface seawater of the South China Sea.</title>
        <authorList>
            <person name="Dong C."/>
            <person name="Liu R."/>
            <person name="Shao Z."/>
        </authorList>
    </citation>
    <scope>NUCLEOTIDE SEQUENCE [LARGE SCALE GENOMIC DNA]</scope>
    <source>
        <strain evidence="8 9">CSC1P2</strain>
    </source>
</reference>
<dbReference type="AlphaFoldDB" id="A0A2N3KR76"/>
<keyword evidence="5" id="KW-0862">Zinc</keyword>
<evidence type="ECO:0000256" key="6">
    <source>
        <dbReference type="ARBA" id="ARBA00032577"/>
    </source>
</evidence>
<organism evidence="8 9">
    <name type="scientific">Thalassospira marina</name>
    <dbReference type="NCBI Taxonomy" id="2048283"/>
    <lineage>
        <taxon>Bacteria</taxon>
        <taxon>Pseudomonadati</taxon>
        <taxon>Pseudomonadota</taxon>
        <taxon>Alphaproteobacteria</taxon>
        <taxon>Rhodospirillales</taxon>
        <taxon>Thalassospiraceae</taxon>
        <taxon>Thalassospira</taxon>
    </lineage>
</organism>
<dbReference type="InterPro" id="IPR018164">
    <property type="entry name" value="Ala-tRNA-synth_IIc_N"/>
</dbReference>
<keyword evidence="4" id="KW-0479">Metal-binding</keyword>
<proteinExistence type="predicted"/>
<evidence type="ECO:0000256" key="2">
    <source>
        <dbReference type="ARBA" id="ARBA00004496"/>
    </source>
</evidence>
<dbReference type="Gene3D" id="3.30.980.10">
    <property type="entry name" value="Threonyl-trna Synthetase, Chain A, domain 2"/>
    <property type="match status" value="1"/>
</dbReference>
<feature type="domain" description="Alanyl-transfer RNA synthetases family profile" evidence="7">
    <location>
        <begin position="1"/>
        <end position="236"/>
    </location>
</feature>
<dbReference type="PROSITE" id="PS50860">
    <property type="entry name" value="AA_TRNA_LIGASE_II_ALA"/>
    <property type="match status" value="1"/>
</dbReference>
<dbReference type="InterPro" id="IPR009000">
    <property type="entry name" value="Transl_B-barrel_sf"/>
</dbReference>
<evidence type="ECO:0000256" key="1">
    <source>
        <dbReference type="ARBA" id="ARBA00001947"/>
    </source>
</evidence>
<protein>
    <recommendedName>
        <fullName evidence="3">Alanine--tRNA ligase</fullName>
    </recommendedName>
    <alternativeName>
        <fullName evidence="6">Alanyl-tRNA synthetase</fullName>
    </alternativeName>
</protein>
<dbReference type="Pfam" id="PF01411">
    <property type="entry name" value="tRNA-synt_2c"/>
    <property type="match status" value="1"/>
</dbReference>
<name>A0A2N3KR76_9PROT</name>
<dbReference type="Proteomes" id="UP000233597">
    <property type="component" value="Unassembled WGS sequence"/>
</dbReference>
<keyword evidence="8" id="KW-0378">Hydrolase</keyword>
<dbReference type="InterPro" id="IPR012947">
    <property type="entry name" value="tRNA_SAD"/>
</dbReference>
<comment type="cofactor">
    <cofactor evidence="1">
        <name>Zn(2+)</name>
        <dbReference type="ChEBI" id="CHEBI:29105"/>
    </cofactor>
</comment>
<dbReference type="InterPro" id="IPR018163">
    <property type="entry name" value="Thr/Ala-tRNA-synth_IIc_edit"/>
</dbReference>
<dbReference type="GO" id="GO:0003676">
    <property type="term" value="F:nucleic acid binding"/>
    <property type="evidence" value="ECO:0007669"/>
    <property type="project" value="InterPro"/>
</dbReference>
<dbReference type="PANTHER" id="PTHR43462:SF1">
    <property type="entry name" value="ALANYL-TRNA EDITING PROTEIN AARSD1"/>
    <property type="match status" value="1"/>
</dbReference>
<dbReference type="PANTHER" id="PTHR43462">
    <property type="entry name" value="ALANYL-TRNA EDITING PROTEIN"/>
    <property type="match status" value="1"/>
</dbReference>
<dbReference type="GO" id="GO:0005737">
    <property type="term" value="C:cytoplasm"/>
    <property type="evidence" value="ECO:0007669"/>
    <property type="project" value="UniProtKB-SubCell"/>
</dbReference>
<evidence type="ECO:0000259" key="7">
    <source>
        <dbReference type="PROSITE" id="PS50860"/>
    </source>
</evidence>
<evidence type="ECO:0000256" key="5">
    <source>
        <dbReference type="ARBA" id="ARBA00022833"/>
    </source>
</evidence>
<accession>A0A2N3KR76</accession>
<comment type="subcellular location">
    <subcellularLocation>
        <location evidence="2">Cytoplasm</location>
    </subcellularLocation>
</comment>